<dbReference type="Proteomes" id="UP000000560">
    <property type="component" value="Chromosome VI"/>
</dbReference>
<dbReference type="PANTHER" id="PTHR39614">
    <property type="entry name" value="INTEGRAL MEMBRANE PROTEIN"/>
    <property type="match status" value="1"/>
</dbReference>
<dbReference type="EMBL" id="BN001306">
    <property type="protein sequence ID" value="CBF82996.1"/>
    <property type="molecule type" value="Genomic_DNA"/>
</dbReference>
<reference evidence="3" key="1">
    <citation type="journal article" date="2005" name="Nature">
        <title>Sequencing of Aspergillus nidulans and comparative analysis with A. fumigatus and A. oryzae.</title>
        <authorList>
            <person name="Galagan J.E."/>
            <person name="Calvo S.E."/>
            <person name="Cuomo C."/>
            <person name="Ma L.J."/>
            <person name="Wortman J.R."/>
            <person name="Batzoglou S."/>
            <person name="Lee S.I."/>
            <person name="Basturkmen M."/>
            <person name="Spevak C.C."/>
            <person name="Clutterbuck J."/>
            <person name="Kapitonov V."/>
            <person name="Jurka J."/>
            <person name="Scazzocchio C."/>
            <person name="Farman M."/>
            <person name="Butler J."/>
            <person name="Purcell S."/>
            <person name="Harris S."/>
            <person name="Braus G.H."/>
            <person name="Draht O."/>
            <person name="Busch S."/>
            <person name="D'Enfert C."/>
            <person name="Bouchier C."/>
            <person name="Goldman G.H."/>
            <person name="Bell-Pedersen D."/>
            <person name="Griffiths-Jones S."/>
            <person name="Doonan J.H."/>
            <person name="Yu J."/>
            <person name="Vienken K."/>
            <person name="Pain A."/>
            <person name="Freitag M."/>
            <person name="Selker E.U."/>
            <person name="Archer D.B."/>
            <person name="Penalva M.A."/>
            <person name="Oakley B.R."/>
            <person name="Momany M."/>
            <person name="Tanaka T."/>
            <person name="Kumagai T."/>
            <person name="Asai K."/>
            <person name="Machida M."/>
            <person name="Nierman W.C."/>
            <person name="Denning D.W."/>
            <person name="Caddick M."/>
            <person name="Hynes M."/>
            <person name="Paoletti M."/>
            <person name="Fischer R."/>
            <person name="Miller B."/>
            <person name="Dyer P."/>
            <person name="Sachs M.S."/>
            <person name="Osmani S.A."/>
            <person name="Birren B.W."/>
        </authorList>
    </citation>
    <scope>NUCLEOTIDE SEQUENCE [LARGE SCALE GENOMIC DNA]</scope>
    <source>
        <strain evidence="3">FGSC A4 / ATCC 38163 / CBS 112.46 / NRRL 194 / M139</strain>
    </source>
</reference>
<evidence type="ECO:0000313" key="3">
    <source>
        <dbReference type="Proteomes" id="UP000000560"/>
    </source>
</evidence>
<dbReference type="OrthoDB" id="3918601at2759"/>
<dbReference type="AlphaFoldDB" id="Q5B827"/>
<keyword evidence="1" id="KW-0472">Membrane</keyword>
<dbReference type="PANTHER" id="PTHR39614:SF2">
    <property type="entry name" value="INTEGRAL MEMBRANE PROTEIN"/>
    <property type="match status" value="1"/>
</dbReference>
<reference evidence="3" key="2">
    <citation type="journal article" date="2009" name="Fungal Genet. Biol.">
        <title>The 2008 update of the Aspergillus nidulans genome annotation: a community effort.</title>
        <authorList>
            <person name="Wortman J.R."/>
            <person name="Gilsenan J.M."/>
            <person name="Joardar V."/>
            <person name="Deegan J."/>
            <person name="Clutterbuck J."/>
            <person name="Andersen M.R."/>
            <person name="Archer D."/>
            <person name="Bencina M."/>
            <person name="Braus G."/>
            <person name="Coutinho P."/>
            <person name="von Dohren H."/>
            <person name="Doonan J."/>
            <person name="Driessen A.J."/>
            <person name="Durek P."/>
            <person name="Espeso E."/>
            <person name="Fekete E."/>
            <person name="Flipphi M."/>
            <person name="Estrada C.G."/>
            <person name="Geysens S."/>
            <person name="Goldman G."/>
            <person name="de Groot P.W."/>
            <person name="Hansen K."/>
            <person name="Harris S.D."/>
            <person name="Heinekamp T."/>
            <person name="Helmstaedt K."/>
            <person name="Henrissat B."/>
            <person name="Hofmann G."/>
            <person name="Homan T."/>
            <person name="Horio T."/>
            <person name="Horiuchi H."/>
            <person name="James S."/>
            <person name="Jones M."/>
            <person name="Karaffa L."/>
            <person name="Karanyi Z."/>
            <person name="Kato M."/>
            <person name="Keller N."/>
            <person name="Kelly D.E."/>
            <person name="Kiel J.A."/>
            <person name="Kim J.M."/>
            <person name="van der Klei I.J."/>
            <person name="Klis F.M."/>
            <person name="Kovalchuk A."/>
            <person name="Krasevec N."/>
            <person name="Kubicek C.P."/>
            <person name="Liu B."/>
            <person name="Maccabe A."/>
            <person name="Meyer V."/>
            <person name="Mirabito P."/>
            <person name="Miskei M."/>
            <person name="Mos M."/>
            <person name="Mullins J."/>
            <person name="Nelson D.R."/>
            <person name="Nielsen J."/>
            <person name="Oakley B.R."/>
            <person name="Osmani S.A."/>
            <person name="Pakula T."/>
            <person name="Paszewski A."/>
            <person name="Paulsen I."/>
            <person name="Pilsyk S."/>
            <person name="Pocsi I."/>
            <person name="Punt P.J."/>
            <person name="Ram A.F."/>
            <person name="Ren Q."/>
            <person name="Robellet X."/>
            <person name="Robson G."/>
            <person name="Seiboth B."/>
            <person name="van Solingen P."/>
            <person name="Specht T."/>
            <person name="Sun J."/>
            <person name="Taheri-Talesh N."/>
            <person name="Takeshita N."/>
            <person name="Ussery D."/>
            <person name="vanKuyk P.A."/>
            <person name="Visser H."/>
            <person name="van de Vondervoort P.J."/>
            <person name="de Vries R.P."/>
            <person name="Walton J."/>
            <person name="Xiang X."/>
            <person name="Xiong Y."/>
            <person name="Zeng A.P."/>
            <person name="Brandt B.W."/>
            <person name="Cornell M.J."/>
            <person name="van den Hondel C.A."/>
            <person name="Visser J."/>
            <person name="Oliver S.G."/>
            <person name="Turner G."/>
        </authorList>
    </citation>
    <scope>GENOME REANNOTATION</scope>
    <source>
        <strain evidence="3">FGSC A4 / ATCC 38163 / CBS 112.46 / NRRL 194 / M139</strain>
    </source>
</reference>
<evidence type="ECO:0000256" key="1">
    <source>
        <dbReference type="SAM" id="Phobius"/>
    </source>
</evidence>
<organism evidence="2 3">
    <name type="scientific">Emericella nidulans (strain FGSC A4 / ATCC 38163 / CBS 112.46 / NRRL 194 / M139)</name>
    <name type="common">Aspergillus nidulans</name>
    <dbReference type="NCBI Taxonomy" id="227321"/>
    <lineage>
        <taxon>Eukaryota</taxon>
        <taxon>Fungi</taxon>
        <taxon>Dikarya</taxon>
        <taxon>Ascomycota</taxon>
        <taxon>Pezizomycotina</taxon>
        <taxon>Eurotiomycetes</taxon>
        <taxon>Eurotiomycetidae</taxon>
        <taxon>Eurotiales</taxon>
        <taxon>Aspergillaceae</taxon>
        <taxon>Aspergillus</taxon>
        <taxon>Aspergillus subgen. Nidulantes</taxon>
    </lineage>
</organism>
<dbReference type="KEGG" id="ani:ANIA_03303"/>
<dbReference type="HOGENOM" id="CLU_1304843_0_0_1"/>
<gene>
    <name evidence="2" type="ORF">ANIA_03303</name>
</gene>
<keyword evidence="3" id="KW-1185">Reference proteome</keyword>
<proteinExistence type="predicted"/>
<keyword evidence="1" id="KW-1133">Transmembrane helix</keyword>
<dbReference type="GeneID" id="2874481"/>
<dbReference type="STRING" id="227321.Q5B827"/>
<feature type="transmembrane region" description="Helical" evidence="1">
    <location>
        <begin position="60"/>
        <end position="81"/>
    </location>
</feature>
<feature type="transmembrane region" description="Helical" evidence="1">
    <location>
        <begin position="26"/>
        <end position="48"/>
    </location>
</feature>
<accession>Q5B827</accession>
<evidence type="ECO:0000313" key="2">
    <source>
        <dbReference type="EMBL" id="CBF82996.1"/>
    </source>
</evidence>
<dbReference type="RefSeq" id="XP_660907.1">
    <property type="nucleotide sequence ID" value="XM_655815.1"/>
</dbReference>
<accession>C8VHZ8</accession>
<dbReference type="InParanoid" id="Q5B827"/>
<protein>
    <recommendedName>
        <fullName evidence="4">Integral membrane protein</fullName>
    </recommendedName>
</protein>
<name>Q5B827_EMENI</name>
<evidence type="ECO:0008006" key="4">
    <source>
        <dbReference type="Google" id="ProtNLM"/>
    </source>
</evidence>
<keyword evidence="1" id="KW-0812">Transmembrane</keyword>
<sequence length="211" mass="23095">MGGGHAPALALRLARLGCSRMQFAHWQAVTALDVVTEVLLVAYSGWAVSTVQIASRKKLMVFLALGCRIVLIPLSALRLYYLKHQLSSQYPTLLGAYTTTTTEIYLSLSIDGISYTDRYARSAYKSKSGTGVSTDSEGNTNRNFSYSYKHSHAGGDRARLVSDAHNEEGPSSSGLQILRSVQWSVVDEAIELDETTRPPAAAQPVYQSLRY</sequence>